<gene>
    <name evidence="3" type="ORF">JIN82_10700</name>
</gene>
<evidence type="ECO:0000256" key="1">
    <source>
        <dbReference type="SAM" id="SignalP"/>
    </source>
</evidence>
<evidence type="ECO:0000259" key="2">
    <source>
        <dbReference type="Pfam" id="PF10091"/>
    </source>
</evidence>
<feature type="domain" description="Glycoamylase-like" evidence="2">
    <location>
        <begin position="212"/>
        <end position="433"/>
    </location>
</feature>
<organism evidence="3 4">
    <name type="scientific">Persicirhabdus sediminis</name>
    <dbReference type="NCBI Taxonomy" id="454144"/>
    <lineage>
        <taxon>Bacteria</taxon>
        <taxon>Pseudomonadati</taxon>
        <taxon>Verrucomicrobiota</taxon>
        <taxon>Verrucomicrobiia</taxon>
        <taxon>Verrucomicrobiales</taxon>
        <taxon>Verrucomicrobiaceae</taxon>
        <taxon>Persicirhabdus</taxon>
    </lineage>
</organism>
<dbReference type="EMBL" id="JAENIM010000039">
    <property type="protein sequence ID" value="MBK1791620.1"/>
    <property type="molecule type" value="Genomic_DNA"/>
</dbReference>
<comment type="caution">
    <text evidence="3">The sequence shown here is derived from an EMBL/GenBank/DDBJ whole genome shotgun (WGS) entry which is preliminary data.</text>
</comment>
<evidence type="ECO:0000313" key="3">
    <source>
        <dbReference type="EMBL" id="MBK1791620.1"/>
    </source>
</evidence>
<dbReference type="InterPro" id="IPR019282">
    <property type="entry name" value="Glycoamylase-like_cons_dom"/>
</dbReference>
<dbReference type="Pfam" id="PF10091">
    <property type="entry name" value="Glycoamylase"/>
    <property type="match status" value="1"/>
</dbReference>
<name>A0A8J7SLU9_9BACT</name>
<feature type="chain" id="PRO_5035285224" description="Glycoamylase-like domain-containing protein" evidence="1">
    <location>
        <begin position="22"/>
        <end position="454"/>
    </location>
</feature>
<accession>A0A8J7SLU9</accession>
<sequence length="454" mass="51523">MRITSIISLCTLALTPMVSLAENQPQDPRPLGEIVHSTNYHLSEKEEAFLDQLQRDCYNYFVESADKTSGLIPDRAKTDGSWFSGVASSASTGFGLTAHCIAAERGWITKEEAYDKCLKVLKFTRDHFAHTNGFLHHFVNPTTGELEWDSEASSIDTALFLTGAFTASGYFENEELTAVVNDIYNRVDWKWMTNGNEFLDMGYRESEGFINVEWDHYSEMLVMLLLGIGSDSDMALDAEHWENWPRDPKLTFKGEGFCAYPPLFVHHYSQNFFDFRTNRDKHLDYFRNSQLSTLAQREYMDRLGKAFPDTLGHWNVDLWGLTASDSPDGYKDWGAPYVDPRLRPWRGDDGTLTPSAPGGSICMTPKEAIATLMLQKEKFADMGIYGQYGFTNAYNPRTGWVGPDVIAIDTGITLISAENLRSGFAWKHFMKHPAAQRAFERCNFYPIKPINNDK</sequence>
<keyword evidence="4" id="KW-1185">Reference proteome</keyword>
<protein>
    <recommendedName>
        <fullName evidence="2">Glycoamylase-like domain-containing protein</fullName>
    </recommendedName>
</protein>
<dbReference type="RefSeq" id="WP_200311615.1">
    <property type="nucleotide sequence ID" value="NZ_JAENIM010000039.1"/>
</dbReference>
<feature type="signal peptide" evidence="1">
    <location>
        <begin position="1"/>
        <end position="21"/>
    </location>
</feature>
<dbReference type="Proteomes" id="UP000624703">
    <property type="component" value="Unassembled WGS sequence"/>
</dbReference>
<proteinExistence type="predicted"/>
<reference evidence="3" key="1">
    <citation type="submission" date="2021-01" db="EMBL/GenBank/DDBJ databases">
        <title>Modified the classification status of verrucomicrobia.</title>
        <authorList>
            <person name="Feng X."/>
        </authorList>
    </citation>
    <scope>NUCLEOTIDE SEQUENCE</scope>
    <source>
        <strain evidence="3">_KCTC 22039</strain>
    </source>
</reference>
<evidence type="ECO:0000313" key="4">
    <source>
        <dbReference type="Proteomes" id="UP000624703"/>
    </source>
</evidence>
<keyword evidence="1" id="KW-0732">Signal</keyword>
<dbReference type="AlphaFoldDB" id="A0A8J7SLU9"/>
<dbReference type="Gene3D" id="1.50.10.140">
    <property type="match status" value="1"/>
</dbReference>